<gene>
    <name evidence="1" type="ORF">A3K86_14985</name>
</gene>
<dbReference type="Proteomes" id="UP000078503">
    <property type="component" value="Unassembled WGS sequence"/>
</dbReference>
<dbReference type="AlphaFoldDB" id="A0A178K8I6"/>
<dbReference type="PROSITE" id="PS51257">
    <property type="entry name" value="PROKAR_LIPOPROTEIN"/>
    <property type="match status" value="1"/>
</dbReference>
<evidence type="ECO:0000313" key="2">
    <source>
        <dbReference type="Proteomes" id="UP000078503"/>
    </source>
</evidence>
<dbReference type="EMBL" id="LVHF01000029">
    <property type="protein sequence ID" value="OAN12973.1"/>
    <property type="molecule type" value="Genomic_DNA"/>
</dbReference>
<sequence>MMKKAVALLSLLALFGCTEEELKDTLQGKTKVFAVESVQVQGLGSLGDGTHSVNEGEIAKIIPQGFPNGTRADLDNVGVGVHSTTCGKIDTTTPVCFDDKKEECTPKELKQLNLKVYKIDITDIKTAYNAKFFPTLATELGIEGLNQIDIQEVACN</sequence>
<evidence type="ECO:0000313" key="1">
    <source>
        <dbReference type="EMBL" id="OAN12973.1"/>
    </source>
</evidence>
<accession>A0A178K8I6</accession>
<name>A0A178K8I6_9GAMM</name>
<proteinExistence type="predicted"/>
<organism evidence="1 2">
    <name type="scientific">Photobacterium jeanii</name>
    <dbReference type="NCBI Taxonomy" id="858640"/>
    <lineage>
        <taxon>Bacteria</taxon>
        <taxon>Pseudomonadati</taxon>
        <taxon>Pseudomonadota</taxon>
        <taxon>Gammaproteobacteria</taxon>
        <taxon>Vibrionales</taxon>
        <taxon>Vibrionaceae</taxon>
        <taxon>Photobacterium</taxon>
    </lineage>
</organism>
<dbReference type="RefSeq" id="WP_232322009.1">
    <property type="nucleotide sequence ID" value="NZ_LVHF01000029.1"/>
</dbReference>
<keyword evidence="2" id="KW-1185">Reference proteome</keyword>
<dbReference type="STRING" id="858640.A3K86_14985"/>
<reference evidence="1 2" key="1">
    <citation type="submission" date="2016-03" db="EMBL/GenBank/DDBJ databases">
        <title>Photobacterium proteolyticum sp. nov. a protease producing bacterium isolated from ocean sediments of Laizhou Bay.</title>
        <authorList>
            <person name="Li Y."/>
        </authorList>
    </citation>
    <scope>NUCLEOTIDE SEQUENCE [LARGE SCALE GENOMIC DNA]</scope>
    <source>
        <strain evidence="1 2">R-40508</strain>
    </source>
</reference>
<comment type="caution">
    <text evidence="1">The sequence shown here is derived from an EMBL/GenBank/DDBJ whole genome shotgun (WGS) entry which is preliminary data.</text>
</comment>
<protein>
    <submittedName>
        <fullName evidence="1">Uncharacterized protein</fullName>
    </submittedName>
</protein>